<reference evidence="2" key="2">
    <citation type="submission" date="2015-06" db="UniProtKB">
        <authorList>
            <consortium name="EnsemblPlants"/>
        </authorList>
    </citation>
    <scope>IDENTIFICATION</scope>
    <source>
        <strain evidence="2">DM1-3 516 R44</strain>
    </source>
</reference>
<reference evidence="3" key="1">
    <citation type="journal article" date="2011" name="Nature">
        <title>Genome sequence and analysis of the tuber crop potato.</title>
        <authorList>
            <consortium name="The Potato Genome Sequencing Consortium"/>
        </authorList>
    </citation>
    <scope>NUCLEOTIDE SEQUENCE [LARGE SCALE GENOMIC DNA]</scope>
    <source>
        <strain evidence="3">cv. DM1-3 516 R44</strain>
    </source>
</reference>
<keyword evidence="1" id="KW-1133">Transmembrane helix</keyword>
<feature type="transmembrane region" description="Helical" evidence="1">
    <location>
        <begin position="181"/>
        <end position="200"/>
    </location>
</feature>
<dbReference type="Proteomes" id="UP000011115">
    <property type="component" value="Unassembled WGS sequence"/>
</dbReference>
<keyword evidence="1" id="KW-0472">Membrane</keyword>
<evidence type="ECO:0000256" key="1">
    <source>
        <dbReference type="SAM" id="Phobius"/>
    </source>
</evidence>
<dbReference type="InParanoid" id="M0ZKF6"/>
<name>M0ZKF6_SOLTU</name>
<dbReference type="EnsemblPlants" id="PGSC0003DMT400002654">
    <property type="protein sequence ID" value="PGSC0003DMT400002654"/>
    <property type="gene ID" value="PGSC0003DMG400001018"/>
</dbReference>
<organism evidence="2 3">
    <name type="scientific">Solanum tuberosum</name>
    <name type="common">Potato</name>
    <dbReference type="NCBI Taxonomy" id="4113"/>
    <lineage>
        <taxon>Eukaryota</taxon>
        <taxon>Viridiplantae</taxon>
        <taxon>Streptophyta</taxon>
        <taxon>Embryophyta</taxon>
        <taxon>Tracheophyta</taxon>
        <taxon>Spermatophyta</taxon>
        <taxon>Magnoliopsida</taxon>
        <taxon>eudicotyledons</taxon>
        <taxon>Gunneridae</taxon>
        <taxon>Pentapetalae</taxon>
        <taxon>asterids</taxon>
        <taxon>lamiids</taxon>
        <taxon>Solanales</taxon>
        <taxon>Solanaceae</taxon>
        <taxon>Solanoideae</taxon>
        <taxon>Solaneae</taxon>
        <taxon>Solanum</taxon>
    </lineage>
</organism>
<dbReference type="PaxDb" id="4113-PGSC0003DMT400002654"/>
<dbReference type="Gramene" id="PGSC0003DMT400002654">
    <property type="protein sequence ID" value="PGSC0003DMT400002654"/>
    <property type="gene ID" value="PGSC0003DMG400001018"/>
</dbReference>
<evidence type="ECO:0000313" key="2">
    <source>
        <dbReference type="EnsemblPlants" id="PGSC0003DMT400002654"/>
    </source>
</evidence>
<accession>M0ZKF6</accession>
<sequence length="201" mass="23355">MCCEGPFGAISRDRRSIRRSALWSISSPFCFGLQHLQVLYFGRYGTASQNRSVIRRLLISIADLIFSFRARHTETLGEIMVIRRLAQWISRPKMCCEGPFGTVSRDRRSIRRSTLWSISSPFCFGLQHHQVLYFGRYGTPSRNRSVTRRLLISIVDLIFSFRARHTETLGKTMAIWRLAQWIRRSSGFLFFVFSAALFLFA</sequence>
<dbReference type="AlphaFoldDB" id="M0ZKF6"/>
<proteinExistence type="predicted"/>
<dbReference type="HOGENOM" id="CLU_1362471_0_0_1"/>
<evidence type="ECO:0000313" key="3">
    <source>
        <dbReference type="Proteomes" id="UP000011115"/>
    </source>
</evidence>
<protein>
    <submittedName>
        <fullName evidence="2">Uncharacterized protein</fullName>
    </submittedName>
</protein>
<keyword evidence="1" id="KW-0812">Transmembrane</keyword>
<keyword evidence="3" id="KW-1185">Reference proteome</keyword>